<gene>
    <name evidence="1" type="ORF">DEBURN_LOCUS10900</name>
</gene>
<dbReference type="Proteomes" id="UP000789706">
    <property type="component" value="Unassembled WGS sequence"/>
</dbReference>
<comment type="caution">
    <text evidence="1">The sequence shown here is derived from an EMBL/GenBank/DDBJ whole genome shotgun (WGS) entry which is preliminary data.</text>
</comment>
<sequence>NEHESPYKSVVIDYMGNTQITPTETNRLFRHYTNFSTKIILKEGMRVIFLNNSLFTKGLFNNSIGIVLKIIDNDTIQVAFSLKMGIAN</sequence>
<reference evidence="1" key="1">
    <citation type="submission" date="2021-06" db="EMBL/GenBank/DDBJ databases">
        <authorList>
            <person name="Kallberg Y."/>
            <person name="Tangrot J."/>
            <person name="Rosling A."/>
        </authorList>
    </citation>
    <scope>NUCLEOTIDE SEQUENCE</scope>
    <source>
        <strain evidence="1">AZ414A</strain>
    </source>
</reference>
<dbReference type="AlphaFoldDB" id="A0A9N9GW77"/>
<feature type="non-terminal residue" evidence="1">
    <location>
        <position position="1"/>
    </location>
</feature>
<protein>
    <submittedName>
        <fullName evidence="1">3497_t:CDS:1</fullName>
    </submittedName>
</protein>
<evidence type="ECO:0000313" key="1">
    <source>
        <dbReference type="EMBL" id="CAG8634211.1"/>
    </source>
</evidence>
<accession>A0A9N9GW77</accession>
<dbReference type="OrthoDB" id="2446515at2759"/>
<dbReference type="EMBL" id="CAJVPK010004154">
    <property type="protein sequence ID" value="CAG8634211.1"/>
    <property type="molecule type" value="Genomic_DNA"/>
</dbReference>
<feature type="non-terminal residue" evidence="1">
    <location>
        <position position="88"/>
    </location>
</feature>
<evidence type="ECO:0000313" key="2">
    <source>
        <dbReference type="Proteomes" id="UP000789706"/>
    </source>
</evidence>
<name>A0A9N9GW77_9GLOM</name>
<organism evidence="1 2">
    <name type="scientific">Diversispora eburnea</name>
    <dbReference type="NCBI Taxonomy" id="1213867"/>
    <lineage>
        <taxon>Eukaryota</taxon>
        <taxon>Fungi</taxon>
        <taxon>Fungi incertae sedis</taxon>
        <taxon>Mucoromycota</taxon>
        <taxon>Glomeromycotina</taxon>
        <taxon>Glomeromycetes</taxon>
        <taxon>Diversisporales</taxon>
        <taxon>Diversisporaceae</taxon>
        <taxon>Diversispora</taxon>
    </lineage>
</organism>
<keyword evidence="2" id="KW-1185">Reference proteome</keyword>
<proteinExistence type="predicted"/>